<dbReference type="GO" id="GO:0048731">
    <property type="term" value="P:system development"/>
    <property type="evidence" value="ECO:0007669"/>
    <property type="project" value="TreeGrafter"/>
</dbReference>
<evidence type="ECO:0000313" key="7">
    <source>
        <dbReference type="EMBL" id="PNJ64147.1"/>
    </source>
</evidence>
<dbReference type="Pfam" id="PF14049">
    <property type="entry name" value="Dppa2_A"/>
    <property type="match status" value="1"/>
</dbReference>
<keyword evidence="4" id="KW-0539">Nucleus</keyword>
<dbReference type="InterPro" id="IPR039590">
    <property type="entry name" value="Dppa2/4"/>
</dbReference>
<evidence type="ECO:0000256" key="2">
    <source>
        <dbReference type="ARBA" id="ARBA00023015"/>
    </source>
</evidence>
<dbReference type="PANTHER" id="PTHR16073">
    <property type="entry name" value="DCR DOMAIN-CONTAINING PROTEIN"/>
    <property type="match status" value="1"/>
</dbReference>
<feature type="domain" description="Developmental pluripotency-associated protein 2/4 central" evidence="6">
    <location>
        <begin position="28"/>
        <end position="113"/>
    </location>
</feature>
<evidence type="ECO:0000259" key="6">
    <source>
        <dbReference type="Pfam" id="PF14049"/>
    </source>
</evidence>
<keyword evidence="3" id="KW-0804">Transcription</keyword>
<evidence type="ECO:0000256" key="3">
    <source>
        <dbReference type="ARBA" id="ARBA00023163"/>
    </source>
</evidence>
<dbReference type="InterPro" id="IPR025891">
    <property type="entry name" value="Dppa2/4_C_dom"/>
</dbReference>
<organism evidence="7">
    <name type="scientific">Pongo abelii</name>
    <name type="common">Sumatran orangutan</name>
    <name type="synonym">Pongo pygmaeus abelii</name>
    <dbReference type="NCBI Taxonomy" id="9601"/>
    <lineage>
        <taxon>Eukaryota</taxon>
        <taxon>Metazoa</taxon>
        <taxon>Chordata</taxon>
        <taxon>Craniata</taxon>
        <taxon>Vertebrata</taxon>
        <taxon>Euteleostomi</taxon>
        <taxon>Mammalia</taxon>
        <taxon>Eutheria</taxon>
        <taxon>Euarchontoglires</taxon>
        <taxon>Primates</taxon>
        <taxon>Haplorrhini</taxon>
        <taxon>Catarrhini</taxon>
        <taxon>Hominidae</taxon>
        <taxon>Pongo</taxon>
    </lineage>
</organism>
<accession>A0A2J8W2Y9</accession>
<protein>
    <submittedName>
        <fullName evidence="7">DPPA2 isoform 3</fullName>
    </submittedName>
</protein>
<evidence type="ECO:0000256" key="4">
    <source>
        <dbReference type="ARBA" id="ARBA00023242"/>
    </source>
</evidence>
<dbReference type="PANTHER" id="PTHR16073:SF10">
    <property type="entry name" value="DEVELOPMENTAL PLURIPOTENCY-ASSOCIATED PROTEIN 2"/>
    <property type="match status" value="1"/>
</dbReference>
<proteinExistence type="predicted"/>
<dbReference type="AlphaFoldDB" id="A0A2J8W2Y9"/>
<keyword evidence="2" id="KW-0805">Transcription regulation</keyword>
<comment type="subcellular location">
    <subcellularLocation>
        <location evidence="1">Nucleus</location>
    </subcellularLocation>
</comment>
<comment type="caution">
    <text evidence="7">The sequence shown here is derived from an EMBL/GenBank/DDBJ whole genome shotgun (WGS) entry which is preliminary data.</text>
</comment>
<sequence>MTQIWNKWNQVFLQLLMSNWRSLRNTIKDMPEMSQETRLQRCSRKRKAVTKRARLQKSYEMNERAEEEETNTVEVITSAPGAMLASWARIAARAVQPKALNSCSIRVSVEAFLMQASGVRWCVVHGRLLSADTKGWVRLQFHAGQAWVPTTHRRMISLFLLPACIFPSPGIEDNLLCPDCAKRNKKMMKRLMTLEK</sequence>
<name>A0A2J8W2Y9_PONAB</name>
<dbReference type="GO" id="GO:0003682">
    <property type="term" value="F:chromatin binding"/>
    <property type="evidence" value="ECO:0007669"/>
    <property type="project" value="InterPro"/>
</dbReference>
<reference evidence="7" key="1">
    <citation type="submission" date="2017-12" db="EMBL/GenBank/DDBJ databases">
        <title>High-resolution comparative analysis of great ape genomes.</title>
        <authorList>
            <person name="Pollen A."/>
            <person name="Hastie A."/>
            <person name="Hormozdiari F."/>
            <person name="Dougherty M."/>
            <person name="Liu R."/>
            <person name="Chaisson M."/>
            <person name="Hoppe E."/>
            <person name="Hill C."/>
            <person name="Pang A."/>
            <person name="Hillier L."/>
            <person name="Baker C."/>
            <person name="Armstrong J."/>
            <person name="Shendure J."/>
            <person name="Paten B."/>
            <person name="Wilson R."/>
            <person name="Chao H."/>
            <person name="Schneider V."/>
            <person name="Ventura M."/>
            <person name="Kronenberg Z."/>
            <person name="Murali S."/>
            <person name="Gordon D."/>
            <person name="Cantsilieris S."/>
            <person name="Munson K."/>
            <person name="Nelson B."/>
            <person name="Raja A."/>
            <person name="Underwood J."/>
            <person name="Diekhans M."/>
            <person name="Fiddes I."/>
            <person name="Haussler D."/>
            <person name="Eichler E."/>
        </authorList>
    </citation>
    <scope>NUCLEOTIDE SEQUENCE [LARGE SCALE GENOMIC DNA]</scope>
    <source>
        <strain evidence="7">Susie</strain>
    </source>
</reference>
<dbReference type="GO" id="GO:0005634">
    <property type="term" value="C:nucleus"/>
    <property type="evidence" value="ECO:0007669"/>
    <property type="project" value="UniProtKB-SubCell"/>
</dbReference>
<evidence type="ECO:0000259" key="5">
    <source>
        <dbReference type="Pfam" id="PF14047"/>
    </source>
</evidence>
<evidence type="ECO:0000256" key="1">
    <source>
        <dbReference type="ARBA" id="ARBA00004123"/>
    </source>
</evidence>
<gene>
    <name evidence="7" type="ORF">CR201_G0013848</name>
</gene>
<dbReference type="Pfam" id="PF14047">
    <property type="entry name" value="DCR"/>
    <property type="match status" value="1"/>
</dbReference>
<dbReference type="InterPro" id="IPR025892">
    <property type="entry name" value="Dppa2/4_central_dom"/>
</dbReference>
<dbReference type="EMBL" id="NDHI03003402">
    <property type="protein sequence ID" value="PNJ64147.1"/>
    <property type="molecule type" value="Genomic_DNA"/>
</dbReference>
<feature type="domain" description="Developmental pluripotency-associated protein 2/4 C-terminal" evidence="5">
    <location>
        <begin position="118"/>
        <end position="184"/>
    </location>
</feature>